<feature type="repeat" description="WD" evidence="1">
    <location>
        <begin position="365"/>
        <end position="406"/>
    </location>
</feature>
<dbReference type="Pfam" id="PF00400">
    <property type="entry name" value="WD40"/>
    <property type="match status" value="5"/>
</dbReference>
<dbReference type="Gene3D" id="2.130.10.10">
    <property type="entry name" value="YVTN repeat-like/Quinoprotein amine dehydrogenase"/>
    <property type="match status" value="3"/>
</dbReference>
<dbReference type="SMART" id="SM00320">
    <property type="entry name" value="WD40"/>
    <property type="match status" value="6"/>
</dbReference>
<dbReference type="EMBL" id="CAUYUJ010017609">
    <property type="protein sequence ID" value="CAK0876242.1"/>
    <property type="molecule type" value="Genomic_DNA"/>
</dbReference>
<feature type="repeat" description="WD" evidence="1">
    <location>
        <begin position="127"/>
        <end position="168"/>
    </location>
</feature>
<feature type="repeat" description="WD" evidence="1">
    <location>
        <begin position="281"/>
        <end position="322"/>
    </location>
</feature>
<keyword evidence="3" id="KW-1185">Reference proteome</keyword>
<accession>A0ABN9VUL6</accession>
<dbReference type="InterPro" id="IPR015943">
    <property type="entry name" value="WD40/YVTN_repeat-like_dom_sf"/>
</dbReference>
<sequence length="461" mass="49479">MRVTVSLCSGREVGTLDAQPWWCLRHVLEATSEPGLASGSWRVFLGAVELRGDATLAQIGAQDGNSLTLVVTRELRVAVAHADLVEIYSGGPSEYQCSCKLEAHDGAVQSATFSPDGGLVLTLLRTLEGHGDSVVSATFSPDGRWALTASLDRTAKLWSVASGDRPISAAKVSMQESAISDGCGCWVCSSTSCRSLSFEKRLLALPALAMSSLAMSHSATAIGLAVLIRQLVVVQTLRRPWLHRLLPVAVEDGLRVLTASVDQTARIWSWSGESWECACTLRGHQDEVRSAVFSVDGQMALTASSDSTAKMWSVSSGRCERTLQGHQRELREASFSPNEQQVLTCSTDWTAKIWSASSGECLSTIGDHRYQVSCAVFAPDGSQVLTGSTGGVLRLWAPSGGRFLRTWKGHKCYVASAAFSPDGQEILTVDWGSSAKVWSAESRRCLITIQCMAGSLARFSQ</sequence>
<dbReference type="InterPro" id="IPR001680">
    <property type="entry name" value="WD40_rpt"/>
</dbReference>
<evidence type="ECO:0000313" key="3">
    <source>
        <dbReference type="Proteomes" id="UP001189429"/>
    </source>
</evidence>
<dbReference type="PROSITE" id="PS50082">
    <property type="entry name" value="WD_REPEATS_2"/>
    <property type="match status" value="5"/>
</dbReference>
<keyword evidence="1" id="KW-0853">WD repeat</keyword>
<comment type="caution">
    <text evidence="2">The sequence shown here is derived from an EMBL/GenBank/DDBJ whole genome shotgun (WGS) entry which is preliminary data.</text>
</comment>
<organism evidence="2 3">
    <name type="scientific">Prorocentrum cordatum</name>
    <dbReference type="NCBI Taxonomy" id="2364126"/>
    <lineage>
        <taxon>Eukaryota</taxon>
        <taxon>Sar</taxon>
        <taxon>Alveolata</taxon>
        <taxon>Dinophyceae</taxon>
        <taxon>Prorocentrales</taxon>
        <taxon>Prorocentraceae</taxon>
        <taxon>Prorocentrum</taxon>
    </lineage>
</organism>
<name>A0ABN9VUL6_9DINO</name>
<feature type="repeat" description="WD" evidence="1">
    <location>
        <begin position="407"/>
        <end position="448"/>
    </location>
</feature>
<feature type="repeat" description="WD" evidence="1">
    <location>
        <begin position="323"/>
        <end position="364"/>
    </location>
</feature>
<dbReference type="PANTHER" id="PTHR19846">
    <property type="entry name" value="WD40 REPEAT PROTEIN"/>
    <property type="match status" value="1"/>
</dbReference>
<proteinExistence type="predicted"/>
<evidence type="ECO:0000256" key="1">
    <source>
        <dbReference type="PROSITE-ProRule" id="PRU00221"/>
    </source>
</evidence>
<dbReference type="CDD" id="cd00200">
    <property type="entry name" value="WD40"/>
    <property type="match status" value="1"/>
</dbReference>
<protein>
    <submittedName>
        <fullName evidence="2">Uncharacterized protein</fullName>
    </submittedName>
</protein>
<reference evidence="2" key="1">
    <citation type="submission" date="2023-10" db="EMBL/GenBank/DDBJ databases">
        <authorList>
            <person name="Chen Y."/>
            <person name="Shah S."/>
            <person name="Dougan E. K."/>
            <person name="Thang M."/>
            <person name="Chan C."/>
        </authorList>
    </citation>
    <scope>NUCLEOTIDE SEQUENCE [LARGE SCALE GENOMIC DNA]</scope>
</reference>
<dbReference type="SUPFAM" id="SSF50978">
    <property type="entry name" value="WD40 repeat-like"/>
    <property type="match status" value="1"/>
</dbReference>
<gene>
    <name evidence="2" type="ORF">PCOR1329_LOCUS60677</name>
</gene>
<dbReference type="InterPro" id="IPR036322">
    <property type="entry name" value="WD40_repeat_dom_sf"/>
</dbReference>
<evidence type="ECO:0000313" key="2">
    <source>
        <dbReference type="EMBL" id="CAK0876242.1"/>
    </source>
</evidence>
<dbReference type="Proteomes" id="UP001189429">
    <property type="component" value="Unassembled WGS sequence"/>
</dbReference>
<dbReference type="PROSITE" id="PS50294">
    <property type="entry name" value="WD_REPEATS_REGION"/>
    <property type="match status" value="4"/>
</dbReference>
<dbReference type="PANTHER" id="PTHR19846:SF0">
    <property type="entry name" value="PRE-MRNA PROCESSING FACTOR 4"/>
    <property type="match status" value="1"/>
</dbReference>